<evidence type="ECO:0000256" key="7">
    <source>
        <dbReference type="ARBA" id="ARBA00022803"/>
    </source>
</evidence>
<dbReference type="OrthoDB" id="146908at2"/>
<dbReference type="InterPro" id="IPR051939">
    <property type="entry name" value="Glycosyltr_41/O-GlcNAc_trsf"/>
</dbReference>
<evidence type="ECO:0000256" key="9">
    <source>
        <dbReference type="SAM" id="MobiDB-lite"/>
    </source>
</evidence>
<dbReference type="AlphaFoldDB" id="A0A5J6MJ92"/>
<feature type="domain" description="O-GlcNAc transferase C-terminal" evidence="10">
    <location>
        <begin position="614"/>
        <end position="792"/>
    </location>
</feature>
<keyword evidence="6" id="KW-0677">Repeat</keyword>
<comment type="pathway">
    <text evidence="1">Protein modification; protein glycosylation.</text>
</comment>
<feature type="repeat" description="TPR" evidence="8">
    <location>
        <begin position="157"/>
        <end position="190"/>
    </location>
</feature>
<dbReference type="EC" id="2.4.1.255" evidence="3"/>
<feature type="domain" description="O-GlcNAc transferase C-terminal" evidence="10">
    <location>
        <begin position="442"/>
        <end position="593"/>
    </location>
</feature>
<dbReference type="Gene3D" id="1.25.40.10">
    <property type="entry name" value="Tetratricopeptide repeat domain"/>
    <property type="match status" value="6"/>
</dbReference>
<feature type="repeat" description="TPR" evidence="8">
    <location>
        <begin position="327"/>
        <end position="360"/>
    </location>
</feature>
<dbReference type="PANTHER" id="PTHR44835">
    <property type="entry name" value="UDP-N-ACETYLGLUCOSAMINE--PEPTIDE N-ACETYLGLUCOSAMINYLTRANSFERASE SPINDLY-RELATED"/>
    <property type="match status" value="1"/>
</dbReference>
<dbReference type="Pfam" id="PF13432">
    <property type="entry name" value="TPR_16"/>
    <property type="match status" value="1"/>
</dbReference>
<proteinExistence type="inferred from homology"/>
<feature type="repeat" description="TPR" evidence="8">
    <location>
        <begin position="55"/>
        <end position="88"/>
    </location>
</feature>
<dbReference type="SUPFAM" id="SSF53756">
    <property type="entry name" value="UDP-Glycosyltransferase/glycogen phosphorylase"/>
    <property type="match status" value="1"/>
</dbReference>
<dbReference type="Pfam" id="PF13844">
    <property type="entry name" value="Glyco_transf_41"/>
    <property type="match status" value="2"/>
</dbReference>
<feature type="repeat" description="TPR" evidence="8">
    <location>
        <begin position="259"/>
        <end position="292"/>
    </location>
</feature>
<keyword evidence="5" id="KW-0808">Transferase</keyword>
<dbReference type="InterPro" id="IPR011990">
    <property type="entry name" value="TPR-like_helical_dom_sf"/>
</dbReference>
<dbReference type="PROSITE" id="PS50293">
    <property type="entry name" value="TPR_REGION"/>
    <property type="match status" value="5"/>
</dbReference>
<feature type="region of interest" description="Disordered" evidence="9">
    <location>
        <begin position="1"/>
        <end position="20"/>
    </location>
</feature>
<dbReference type="KEGG" id="htq:FRZ44_28380"/>
<evidence type="ECO:0000256" key="4">
    <source>
        <dbReference type="ARBA" id="ARBA00022676"/>
    </source>
</evidence>
<keyword evidence="4" id="KW-0328">Glycosyltransferase</keyword>
<feature type="compositionally biased region" description="Polar residues" evidence="9">
    <location>
        <begin position="1"/>
        <end position="10"/>
    </location>
</feature>
<evidence type="ECO:0000256" key="5">
    <source>
        <dbReference type="ARBA" id="ARBA00022679"/>
    </source>
</evidence>
<dbReference type="GO" id="GO:0097363">
    <property type="term" value="F:protein O-acetylglucosaminyltransferase activity"/>
    <property type="evidence" value="ECO:0007669"/>
    <property type="project" value="UniProtKB-EC"/>
</dbReference>
<gene>
    <name evidence="11" type="ORF">FRZ44_28380</name>
</gene>
<dbReference type="PANTHER" id="PTHR44835:SF1">
    <property type="entry name" value="PROTEIN O-GLCNAC TRANSFERASE"/>
    <property type="match status" value="1"/>
</dbReference>
<dbReference type="InterPro" id="IPR029489">
    <property type="entry name" value="OGT/SEC/SPY_C"/>
</dbReference>
<sequence length="817" mass="89600">MPEQGRSTSPIGAAAGAPDKQSERFAAASHHLLASRLKQAEAVCRGLIKDYPDSAEACRLLGDVLQRTGRAEAAVALFEKAIKLNPNFADTHFGLGNALFQLRQHEAAAACFRRALALRPTFFEASHNLASTLRFQGRNDEAVAQFERTCELAPNWPIAQCNLGNLLIGLGRREEAIARFRRALELKPDFVEALTNLAAALGDQGKVEDAEACYRRAITLKPAFVAPYNNLANLLQARGRHKDAIAWYERGIRIDPKMAELHNNLGTALKDLGRLDQAEAAYRRALELQPNLAAAHNNLGSVLQTQGKLEAARTAYRQALAIDPNFVGAHNNLGNTVRELGRLQEAEESFRRALALKPDSAEALNNLGTVLKDTGRQAEAQAALRQALALRSGFEVAHHNLLMTMQYDPATSPAALLAEHRAFDRLFAAPLLPKRLDHRNEPDPERRLKIGYVSGDFGRHPVGYFLTPVLPAHDRAKVEIFAYSDRLSEDEVTWQLQAACDHWQRVVEFNKAVLAERIRADGIDILVDLSGHTADNRLLTFARKPAPVQATWAGYVGTTGLSAMDYLISDECETPPDSEAECVETVIRLPHCYVCYAPPPSAPEVDKLPALERGHVTFGCFNNLSKINKAVLALWSRLLLELPGSRLVMKTHQLDDMGTRQRCADLFADLGIDSTRISLLGRSAHRALLQEYNGIDIALDPFPYSGGLTTLESLWMGVPVITKKGDRFAARHSASHLTAVGLPELIAPDPDGYVALACGLAKDLPRLAALRAGLRGRMAASPLCDGPGFTRDLEAAYRTMWRRWCADRGAGVVSQSQ</sequence>
<dbReference type="PROSITE" id="PS50005">
    <property type="entry name" value="TPR"/>
    <property type="match status" value="8"/>
</dbReference>
<evidence type="ECO:0000259" key="10">
    <source>
        <dbReference type="Pfam" id="PF13844"/>
    </source>
</evidence>
<accession>A0A5J6MJ92</accession>
<organism evidence="11 12">
    <name type="scientific">Hypericibacter terrae</name>
    <dbReference type="NCBI Taxonomy" id="2602015"/>
    <lineage>
        <taxon>Bacteria</taxon>
        <taxon>Pseudomonadati</taxon>
        <taxon>Pseudomonadota</taxon>
        <taxon>Alphaproteobacteria</taxon>
        <taxon>Rhodospirillales</taxon>
        <taxon>Dongiaceae</taxon>
        <taxon>Hypericibacter</taxon>
    </lineage>
</organism>
<evidence type="ECO:0000256" key="2">
    <source>
        <dbReference type="ARBA" id="ARBA00005386"/>
    </source>
</evidence>
<keyword evidence="7 8" id="KW-0802">TPR repeat</keyword>
<dbReference type="InterPro" id="IPR019734">
    <property type="entry name" value="TPR_rpt"/>
</dbReference>
<dbReference type="Pfam" id="PF13424">
    <property type="entry name" value="TPR_12"/>
    <property type="match status" value="2"/>
</dbReference>
<evidence type="ECO:0000256" key="3">
    <source>
        <dbReference type="ARBA" id="ARBA00011970"/>
    </source>
</evidence>
<feature type="repeat" description="TPR" evidence="8">
    <location>
        <begin position="191"/>
        <end position="224"/>
    </location>
</feature>
<feature type="repeat" description="TPR" evidence="8">
    <location>
        <begin position="89"/>
        <end position="122"/>
    </location>
</feature>
<dbReference type="Gene3D" id="3.40.50.2000">
    <property type="entry name" value="Glycogen Phosphorylase B"/>
    <property type="match status" value="1"/>
</dbReference>
<keyword evidence="12" id="KW-1185">Reference proteome</keyword>
<dbReference type="Pfam" id="PF13414">
    <property type="entry name" value="TPR_11"/>
    <property type="match status" value="1"/>
</dbReference>
<evidence type="ECO:0000256" key="8">
    <source>
        <dbReference type="PROSITE-ProRule" id="PRU00339"/>
    </source>
</evidence>
<feature type="repeat" description="TPR" evidence="8">
    <location>
        <begin position="293"/>
        <end position="326"/>
    </location>
</feature>
<dbReference type="Proteomes" id="UP000326202">
    <property type="component" value="Chromosome"/>
</dbReference>
<dbReference type="Gene3D" id="3.40.50.11380">
    <property type="match status" value="1"/>
</dbReference>
<reference evidence="11 12" key="1">
    <citation type="submission" date="2019-08" db="EMBL/GenBank/DDBJ databases">
        <title>Hyperibacter terrae gen. nov., sp. nov. and Hyperibacter viscosus sp. nov., two new members in the family Rhodospirillaceae isolated from the rhizosphere of Hypericum perforatum.</title>
        <authorList>
            <person name="Noviana Z."/>
        </authorList>
    </citation>
    <scope>NUCLEOTIDE SEQUENCE [LARGE SCALE GENOMIC DNA]</scope>
    <source>
        <strain evidence="11 12">R5913</strain>
    </source>
</reference>
<dbReference type="RefSeq" id="WP_151177790.1">
    <property type="nucleotide sequence ID" value="NZ_CP042906.1"/>
</dbReference>
<comment type="similarity">
    <text evidence="2">Belongs to the glycosyltransferase 41 family. O-GlcNAc transferase subfamily.</text>
</comment>
<dbReference type="EMBL" id="CP042906">
    <property type="protein sequence ID" value="QEX17538.1"/>
    <property type="molecule type" value="Genomic_DNA"/>
</dbReference>
<dbReference type="SUPFAM" id="SSF48452">
    <property type="entry name" value="TPR-like"/>
    <property type="match status" value="2"/>
</dbReference>
<dbReference type="SMART" id="SM00028">
    <property type="entry name" value="TPR"/>
    <property type="match status" value="10"/>
</dbReference>
<dbReference type="Pfam" id="PF13374">
    <property type="entry name" value="TPR_10"/>
    <property type="match status" value="2"/>
</dbReference>
<evidence type="ECO:0000256" key="1">
    <source>
        <dbReference type="ARBA" id="ARBA00004922"/>
    </source>
</evidence>
<protein>
    <recommendedName>
        <fullName evidence="3">protein O-GlcNAc transferase</fullName>
        <ecNumber evidence="3">2.4.1.255</ecNumber>
    </recommendedName>
</protein>
<name>A0A5J6MJ92_9PROT</name>
<evidence type="ECO:0000313" key="12">
    <source>
        <dbReference type="Proteomes" id="UP000326202"/>
    </source>
</evidence>
<feature type="repeat" description="TPR" evidence="8">
    <location>
        <begin position="225"/>
        <end position="258"/>
    </location>
</feature>
<evidence type="ECO:0000313" key="11">
    <source>
        <dbReference type="EMBL" id="QEX17538.1"/>
    </source>
</evidence>
<evidence type="ECO:0000256" key="6">
    <source>
        <dbReference type="ARBA" id="ARBA00022737"/>
    </source>
</evidence>